<proteinExistence type="predicted"/>
<protein>
    <submittedName>
        <fullName evidence="1">RCG20411</fullName>
    </submittedName>
</protein>
<gene>
    <name evidence="1" type="ORF">rCG_20411</name>
</gene>
<sequence length="78" mass="8391">MGRCLAWSLASCGSPNPRGKGAGPTESPNAPQGCHTLLSLLSGLSSFPLMTSFAIWPTLVKHRYLKIVTIQTRHEAEL</sequence>
<evidence type="ECO:0000313" key="2">
    <source>
        <dbReference type="Proteomes" id="UP000234681"/>
    </source>
</evidence>
<dbReference type="EMBL" id="CH473985">
    <property type="protein sequence ID" value="EDL94942.1"/>
    <property type="molecule type" value="Genomic_DNA"/>
</dbReference>
<organism evidence="1 2">
    <name type="scientific">Rattus norvegicus</name>
    <name type="common">Rat</name>
    <dbReference type="NCBI Taxonomy" id="10116"/>
    <lineage>
        <taxon>Eukaryota</taxon>
        <taxon>Metazoa</taxon>
        <taxon>Chordata</taxon>
        <taxon>Craniata</taxon>
        <taxon>Vertebrata</taxon>
        <taxon>Euteleostomi</taxon>
        <taxon>Mammalia</taxon>
        <taxon>Eutheria</taxon>
        <taxon>Euarchontoglires</taxon>
        <taxon>Glires</taxon>
        <taxon>Rodentia</taxon>
        <taxon>Myomorpha</taxon>
        <taxon>Muroidea</taxon>
        <taxon>Muridae</taxon>
        <taxon>Murinae</taxon>
        <taxon>Rattus</taxon>
    </lineage>
</organism>
<name>A6JGT6_RAT</name>
<dbReference type="AlphaFoldDB" id="A6JGT6"/>
<evidence type="ECO:0000313" key="1">
    <source>
        <dbReference type="EMBL" id="EDL94942.1"/>
    </source>
</evidence>
<accession>A6JGT6</accession>
<reference evidence="2" key="1">
    <citation type="submission" date="2005-09" db="EMBL/GenBank/DDBJ databases">
        <authorList>
            <person name="Mural R.J."/>
            <person name="Li P.W."/>
            <person name="Adams M.D."/>
            <person name="Amanatides P.G."/>
            <person name="Baden-Tillson H."/>
            <person name="Barnstead M."/>
            <person name="Chin S.H."/>
            <person name="Dew I."/>
            <person name="Evans C.A."/>
            <person name="Ferriera S."/>
            <person name="Flanigan M."/>
            <person name="Fosler C."/>
            <person name="Glodek A."/>
            <person name="Gu Z."/>
            <person name="Holt R.A."/>
            <person name="Jennings D."/>
            <person name="Kraft C.L."/>
            <person name="Lu F."/>
            <person name="Nguyen T."/>
            <person name="Nusskern D.R."/>
            <person name="Pfannkoch C.M."/>
            <person name="Sitter C."/>
            <person name="Sutton G.G."/>
            <person name="Venter J.C."/>
            <person name="Wang Z."/>
            <person name="Woodage T."/>
            <person name="Zheng X.H."/>
            <person name="Zhong F."/>
        </authorList>
    </citation>
    <scope>NUCLEOTIDE SEQUENCE [LARGE SCALE GENOMIC DNA]</scope>
    <source>
        <strain>BN</strain>
        <strain evidence="2">Sprague-Dawley</strain>
    </source>
</reference>
<dbReference type="Proteomes" id="UP000234681">
    <property type="component" value="Chromosome 13"/>
</dbReference>